<feature type="signal peptide" evidence="1">
    <location>
        <begin position="1"/>
        <end position="28"/>
    </location>
</feature>
<name>A0A8J7IEG4_9NOST</name>
<dbReference type="Proteomes" id="UP000662314">
    <property type="component" value="Unassembled WGS sequence"/>
</dbReference>
<dbReference type="RefSeq" id="WP_214434373.1">
    <property type="nucleotide sequence ID" value="NZ_CAWPUQ010000071.1"/>
</dbReference>
<evidence type="ECO:0000313" key="3">
    <source>
        <dbReference type="Proteomes" id="UP000662314"/>
    </source>
</evidence>
<organism evidence="2 3">
    <name type="scientific">Dendronalium phyllosphericum CENA369</name>
    <dbReference type="NCBI Taxonomy" id="1725256"/>
    <lineage>
        <taxon>Bacteria</taxon>
        <taxon>Bacillati</taxon>
        <taxon>Cyanobacteriota</taxon>
        <taxon>Cyanophyceae</taxon>
        <taxon>Nostocales</taxon>
        <taxon>Nostocaceae</taxon>
        <taxon>Dendronalium</taxon>
        <taxon>Dendronalium phyllosphericum</taxon>
    </lineage>
</organism>
<evidence type="ECO:0000256" key="1">
    <source>
        <dbReference type="SAM" id="SignalP"/>
    </source>
</evidence>
<keyword evidence="1" id="KW-0732">Signal</keyword>
<dbReference type="InterPro" id="IPR013424">
    <property type="entry name" value="Ice-binding_C"/>
</dbReference>
<sequence length="316" mass="33335">MKYKKVFNCLKVAVTTVGILSVAQGAYAANLTGTAFSISLECLNDTTGLIAGKNPTDANGWQYAFDSSKDGMNGNYWVGAAPGKENPYDIRGMAFKETSDSVIIAINGNMKLTGESEAGAAGGQIGFGDLFFNMSGKTFTDAMNSGDLFGIRFAEANASGVQKLGVYSGVQAKTVTNIKEGYTVQTYGGLTGGNNSYESQVKQGGGTIGYGDLTSAYFTNNGKDKTFNLNEIASGQYLTGISFLTQGAINKQLLNTGYDVNKFTGSQTIAFKFSKSTIVKDVPESSTLAGLTIVGLAMAGSQIRKKYQHNSKQELA</sequence>
<evidence type="ECO:0000313" key="2">
    <source>
        <dbReference type="EMBL" id="MBH8575597.1"/>
    </source>
</evidence>
<proteinExistence type="predicted"/>
<feature type="chain" id="PRO_5035151419" evidence="1">
    <location>
        <begin position="29"/>
        <end position="316"/>
    </location>
</feature>
<accession>A0A8J7IEG4</accession>
<keyword evidence="3" id="KW-1185">Reference proteome</keyword>
<dbReference type="EMBL" id="JAECZA010000162">
    <property type="protein sequence ID" value="MBH8575597.1"/>
    <property type="molecule type" value="Genomic_DNA"/>
</dbReference>
<reference evidence="2 3" key="1">
    <citation type="journal article" date="2021" name="Int. J. Syst. Evol. Microbiol.">
        <title>Amazonocrinis nigriterrae gen. nov., sp. nov., Atlanticothrix silvestris gen. nov., sp. nov. and Dendronalium phyllosphericum gen. nov., sp. nov., nostocacean cyanobacteria from Brazilian environments.</title>
        <authorList>
            <person name="Alvarenga D.O."/>
            <person name="Andreote A.P.D."/>
            <person name="Branco L.H.Z."/>
            <person name="Delbaje E."/>
            <person name="Cruz R.B."/>
            <person name="Varani A.M."/>
            <person name="Fiore M.F."/>
        </authorList>
    </citation>
    <scope>NUCLEOTIDE SEQUENCE [LARGE SCALE GENOMIC DNA]</scope>
    <source>
        <strain evidence="2 3">CENA369</strain>
    </source>
</reference>
<gene>
    <name evidence="2" type="ORF">I8752_21825</name>
</gene>
<protein>
    <submittedName>
        <fullName evidence="2">PEP-CTERM sorting domain-containing protein</fullName>
    </submittedName>
</protein>
<dbReference type="NCBIfam" id="TIGR02595">
    <property type="entry name" value="PEP_CTERM"/>
    <property type="match status" value="1"/>
</dbReference>
<dbReference type="AlphaFoldDB" id="A0A8J7IEG4"/>
<dbReference type="NCBIfam" id="NF041930">
    <property type="entry name" value="Xrt_dep_XDD3"/>
    <property type="match status" value="1"/>
</dbReference>
<comment type="caution">
    <text evidence="2">The sequence shown here is derived from an EMBL/GenBank/DDBJ whole genome shotgun (WGS) entry which is preliminary data.</text>
</comment>